<sequence>MSVLFQSFTIIFQRLIKENEELRRENEKLKIEINELRKNELNYGKEVNYNEVSNTSKESTLRNEFSELLKTFTIGIDTTNDLF</sequence>
<dbReference type="AlphaFoldDB" id="A0A0N4ZQK1"/>
<feature type="coiled-coil region" evidence="1">
    <location>
        <begin position="12"/>
        <end position="46"/>
    </location>
</feature>
<accession>A0A0N4ZQK1</accession>
<protein>
    <submittedName>
        <fullName evidence="3">Uncharacterized protein</fullName>
    </submittedName>
</protein>
<proteinExistence type="predicted"/>
<evidence type="ECO:0000313" key="2">
    <source>
        <dbReference type="Proteomes" id="UP000038045"/>
    </source>
</evidence>
<dbReference type="WBParaSite" id="PTRK_0001079750.1">
    <property type="protein sequence ID" value="PTRK_0001079750.1"/>
    <property type="gene ID" value="PTRK_0001079750"/>
</dbReference>
<keyword evidence="1" id="KW-0175">Coiled coil</keyword>
<name>A0A0N4ZQK1_PARTI</name>
<evidence type="ECO:0000313" key="3">
    <source>
        <dbReference type="WBParaSite" id="PTRK_0001079750.1"/>
    </source>
</evidence>
<dbReference type="Proteomes" id="UP000038045">
    <property type="component" value="Unplaced"/>
</dbReference>
<keyword evidence="2" id="KW-1185">Reference proteome</keyword>
<organism evidence="2 3">
    <name type="scientific">Parastrongyloides trichosuri</name>
    <name type="common">Possum-specific nematode worm</name>
    <dbReference type="NCBI Taxonomy" id="131310"/>
    <lineage>
        <taxon>Eukaryota</taxon>
        <taxon>Metazoa</taxon>
        <taxon>Ecdysozoa</taxon>
        <taxon>Nematoda</taxon>
        <taxon>Chromadorea</taxon>
        <taxon>Rhabditida</taxon>
        <taxon>Tylenchina</taxon>
        <taxon>Panagrolaimomorpha</taxon>
        <taxon>Strongyloidoidea</taxon>
        <taxon>Strongyloididae</taxon>
        <taxon>Parastrongyloides</taxon>
    </lineage>
</organism>
<reference evidence="3" key="1">
    <citation type="submission" date="2017-02" db="UniProtKB">
        <authorList>
            <consortium name="WormBaseParasite"/>
        </authorList>
    </citation>
    <scope>IDENTIFICATION</scope>
</reference>
<evidence type="ECO:0000256" key="1">
    <source>
        <dbReference type="SAM" id="Coils"/>
    </source>
</evidence>